<name>A0A822Y8R9_NELNU</name>
<dbReference type="Proteomes" id="UP000607653">
    <property type="component" value="Unassembled WGS sequence"/>
</dbReference>
<accession>A0A822Y8R9</accession>
<proteinExistence type="predicted"/>
<protein>
    <submittedName>
        <fullName evidence="1">Uncharacterized protein</fullName>
    </submittedName>
</protein>
<evidence type="ECO:0000313" key="2">
    <source>
        <dbReference type="Proteomes" id="UP000607653"/>
    </source>
</evidence>
<gene>
    <name evidence="1" type="ORF">HUJ06_029064</name>
</gene>
<organism evidence="1 2">
    <name type="scientific">Nelumbo nucifera</name>
    <name type="common">Sacred lotus</name>
    <dbReference type="NCBI Taxonomy" id="4432"/>
    <lineage>
        <taxon>Eukaryota</taxon>
        <taxon>Viridiplantae</taxon>
        <taxon>Streptophyta</taxon>
        <taxon>Embryophyta</taxon>
        <taxon>Tracheophyta</taxon>
        <taxon>Spermatophyta</taxon>
        <taxon>Magnoliopsida</taxon>
        <taxon>Proteales</taxon>
        <taxon>Nelumbonaceae</taxon>
        <taxon>Nelumbo</taxon>
    </lineage>
</organism>
<reference evidence="1 2" key="1">
    <citation type="journal article" date="2020" name="Mol. Biol. Evol.">
        <title>Distinct Expression and Methylation Patterns for Genes with Different Fates following a Single Whole-Genome Duplication in Flowering Plants.</title>
        <authorList>
            <person name="Shi T."/>
            <person name="Rahmani R.S."/>
            <person name="Gugger P.F."/>
            <person name="Wang M."/>
            <person name="Li H."/>
            <person name="Zhang Y."/>
            <person name="Li Z."/>
            <person name="Wang Q."/>
            <person name="Van de Peer Y."/>
            <person name="Marchal K."/>
            <person name="Chen J."/>
        </authorList>
    </citation>
    <scope>NUCLEOTIDE SEQUENCE [LARGE SCALE GENOMIC DNA]</scope>
    <source>
        <tissue evidence="1">Leaf</tissue>
    </source>
</reference>
<dbReference type="AlphaFoldDB" id="A0A822Y8R9"/>
<sequence>MLEGLELWQASFRFAVILDDYSVGKCGADELGGLLVQGHAMLPWHRRTCEDATISSKLETLMGPKDFNHKAQLQECLYEPMGFDFIKYKKGRKNVIADALSRSENSISEQRAASS</sequence>
<keyword evidence="2" id="KW-1185">Reference proteome</keyword>
<comment type="caution">
    <text evidence="1">The sequence shown here is derived from an EMBL/GenBank/DDBJ whole genome shotgun (WGS) entry which is preliminary data.</text>
</comment>
<evidence type="ECO:0000313" key="1">
    <source>
        <dbReference type="EMBL" id="DAD27596.1"/>
    </source>
</evidence>
<dbReference type="EMBL" id="DUZY01000002">
    <property type="protein sequence ID" value="DAD27596.1"/>
    <property type="molecule type" value="Genomic_DNA"/>
</dbReference>